<dbReference type="RefSeq" id="WP_048595692.1">
    <property type="nucleotide sequence ID" value="NZ_CVLB01000003.1"/>
</dbReference>
<organism evidence="2 3">
    <name type="scientific">Brachyspira suanatina</name>
    <dbReference type="NCBI Taxonomy" id="381802"/>
    <lineage>
        <taxon>Bacteria</taxon>
        <taxon>Pseudomonadati</taxon>
        <taxon>Spirochaetota</taxon>
        <taxon>Spirochaetia</taxon>
        <taxon>Brachyspirales</taxon>
        <taxon>Brachyspiraceae</taxon>
        <taxon>Brachyspira</taxon>
    </lineage>
</organism>
<dbReference type="Proteomes" id="UP000043763">
    <property type="component" value="Unassembled WGS sequence"/>
</dbReference>
<evidence type="ECO:0000313" key="3">
    <source>
        <dbReference type="Proteomes" id="UP000043763"/>
    </source>
</evidence>
<gene>
    <name evidence="2" type="ORF">BRSU_2399</name>
</gene>
<evidence type="ECO:0000313" key="2">
    <source>
        <dbReference type="EMBL" id="CRF35052.1"/>
    </source>
</evidence>
<evidence type="ECO:0000256" key="1">
    <source>
        <dbReference type="SAM" id="SignalP"/>
    </source>
</evidence>
<dbReference type="OrthoDB" id="306676at2"/>
<proteinExistence type="predicted"/>
<keyword evidence="3" id="KW-1185">Reference proteome</keyword>
<keyword evidence="1" id="KW-0732">Signal</keyword>
<dbReference type="EMBL" id="CVLB01000003">
    <property type="protein sequence ID" value="CRF35052.1"/>
    <property type="molecule type" value="Genomic_DNA"/>
</dbReference>
<dbReference type="AlphaFoldDB" id="A0A0G4KA05"/>
<protein>
    <submittedName>
        <fullName evidence="2">Serpulina hyodysenteriae variable surface protein</fullName>
    </submittedName>
</protein>
<name>A0A0G4KA05_9SPIR</name>
<feature type="signal peptide" evidence="1">
    <location>
        <begin position="1"/>
        <end position="19"/>
    </location>
</feature>
<accession>A0A0G4KA05</accession>
<dbReference type="InterPro" id="IPR008838">
    <property type="entry name" value="Variable_surface_protein_TREHY"/>
</dbReference>
<feature type="chain" id="PRO_5005194653" evidence="1">
    <location>
        <begin position="20"/>
        <end position="364"/>
    </location>
</feature>
<reference evidence="3" key="1">
    <citation type="submission" date="2015-04" db="EMBL/GenBank/DDBJ databases">
        <authorList>
            <person name="Mushtaq Mamoona"/>
        </authorList>
    </citation>
    <scope>NUCLEOTIDE SEQUENCE [LARGE SCALE GENOMIC DNA]</scope>
    <source>
        <strain evidence="3">AN4859/03</strain>
    </source>
</reference>
<dbReference type="Pfam" id="PF05540">
    <property type="entry name" value="Serpulina_VSP"/>
    <property type="match status" value="1"/>
</dbReference>
<sequence>MKKVLLTAMAILTVVSASAFGMYGRGDSWIDFLTHGNQFRARMDQLGFVLGNGTIKGTVGFRANTINLGNWGNILSDTGSGTSLNSTLSAGIGYTSDVFGIGVGYNFTYINKDIQVHTPVLTMNFLNNNLRLSIPIQVAVTDKQNGTKINNFKYTGVAFDNIQLRYYTGIDAFNAIRFYVYYRNNTVDTGSFKGVSESLGFQLRLYFLNTPVGNVTINPFVRIEYHTALKGSAAKNYTAEYSYKNNDFIDNNSKQSDIYDVSPYEFSIKPILGITANSDVVSLYVEPSLGYTLTGYQKKGIESTSTHKLSWGAYAELYVRPVQDLEWYFEMDVNNSGNSYTTPVSVPVYFETTTGITWYLPSFN</sequence>